<sequence>MLIIRRGILKKLKNLGIITLSTGLSIGILAPGASATSFGNENPNTAPQIQIAQSEKVVSKNELIKKFREFFPQFSFLKDSDFHLGTGFQYPGDDTIRHDLSFQKKVNGKNLYGNIGFIGDNLEIENFYYEPANAEDALFPAKLTKEKAQEAAQAFLKKFPNSSEYQLNKDLIDYFPGNQVLTEPIRYTFSFVKTKNKVPISDQTIQITVLGNGEISNFYRNSGSLNSPSYDDAAKVLSKDEAVKKIKENLTFDLQYSIEADYRTGKKHVNLVYLPTNNVIGIHALSGEWQKLNGFSPELSKERKIEHIVTQPLAPKHTNFSLSDAKAFAQELLKINSDEIKLNIQSIDERKNHNGQEVFAIQYMYEHKNGGTGTDLELDKRTGEIIQYHNIQNNVLSENSLSKKNGQAISKEDALKQAVTYLKQYSPSYLHNYAMPSGETFYDEENETYHFSFPRVVNGILVNGDQLSVSIASDGSLLSLNVNPSDIQNWPATDKVISKEKAQAKFFEQLSLNLSYVREGYSSKYNHYNLVYQPEFNSNPFSYLNALTGEWNQTFETTKQKISHPRAEKELNYLIQSGIIDVKDIKTFNADAKVTKGAALEVIMKSLTRFYNDYYPGRPNTSQSFDNIKPDHPLYQIVERAVSLGILKKEGATFNLDERLTREELAVWYIRILELEQAAKNQGIYQLKFADAKDVKTENIGYVALAQSLGLLTTTNNKFNPKQEVTYADLALSVIPLAHEAYKKGLEFYSF</sequence>
<comment type="caution">
    <text evidence="3">The sequence shown here is derived from an EMBL/GenBank/DDBJ whole genome shotgun (WGS) entry which is preliminary data.</text>
</comment>
<evidence type="ECO:0000313" key="4">
    <source>
        <dbReference type="Proteomes" id="UP000293846"/>
    </source>
</evidence>
<accession>A0A4R1B0X2</accession>
<evidence type="ECO:0000256" key="1">
    <source>
        <dbReference type="ARBA" id="ARBA00022729"/>
    </source>
</evidence>
<dbReference type="EMBL" id="SJTH01000018">
    <property type="protein sequence ID" value="TCJ03388.1"/>
    <property type="molecule type" value="Genomic_DNA"/>
</dbReference>
<dbReference type="InterPro" id="IPR032599">
    <property type="entry name" value="YcdB/YcdC_rep_domain"/>
</dbReference>
<dbReference type="Proteomes" id="UP000293846">
    <property type="component" value="Unassembled WGS sequence"/>
</dbReference>
<dbReference type="OrthoDB" id="2953630at2"/>
<dbReference type="AlphaFoldDB" id="A0A4R1B0X2"/>
<organism evidence="3 4">
    <name type="scientific">Cytobacillus praedii</name>
    <dbReference type="NCBI Taxonomy" id="1742358"/>
    <lineage>
        <taxon>Bacteria</taxon>
        <taxon>Bacillati</taxon>
        <taxon>Bacillota</taxon>
        <taxon>Bacilli</taxon>
        <taxon>Bacillales</taxon>
        <taxon>Bacillaceae</taxon>
        <taxon>Cytobacillus</taxon>
    </lineage>
</organism>
<protein>
    <recommendedName>
        <fullName evidence="2">SLH domain-containing protein</fullName>
    </recommendedName>
</protein>
<evidence type="ECO:0000313" key="3">
    <source>
        <dbReference type="EMBL" id="TCJ03388.1"/>
    </source>
</evidence>
<dbReference type="InterPro" id="IPR001119">
    <property type="entry name" value="SLH_dom"/>
</dbReference>
<feature type="domain" description="SLH" evidence="2">
    <location>
        <begin position="621"/>
        <end position="683"/>
    </location>
</feature>
<dbReference type="Pfam" id="PF16244">
    <property type="entry name" value="DUF4901"/>
    <property type="match status" value="1"/>
</dbReference>
<proteinExistence type="predicted"/>
<evidence type="ECO:0000259" key="2">
    <source>
        <dbReference type="PROSITE" id="PS51272"/>
    </source>
</evidence>
<gene>
    <name evidence="3" type="ORF">E0Y62_14950</name>
</gene>
<reference evidence="3 4" key="1">
    <citation type="submission" date="2019-03" db="EMBL/GenBank/DDBJ databases">
        <authorList>
            <person name="Jensen L."/>
            <person name="Storgaard J."/>
            <person name="Sulaj E."/>
            <person name="Schramm A."/>
            <person name="Marshall I.P.G."/>
        </authorList>
    </citation>
    <scope>NUCLEOTIDE SEQUENCE [LARGE SCALE GENOMIC DNA]</scope>
    <source>
        <strain evidence="3 4">2017H2G3</strain>
    </source>
</reference>
<dbReference type="Pfam" id="PF00395">
    <property type="entry name" value="SLH"/>
    <property type="match status" value="2"/>
</dbReference>
<name>A0A4R1B0X2_9BACI</name>
<dbReference type="STRING" id="1742358.GCA_001439605_04343"/>
<keyword evidence="4" id="KW-1185">Reference proteome</keyword>
<dbReference type="PROSITE" id="PS51272">
    <property type="entry name" value="SLH"/>
    <property type="match status" value="1"/>
</dbReference>
<keyword evidence="1" id="KW-0732">Signal</keyword>